<dbReference type="InterPro" id="IPR001314">
    <property type="entry name" value="Peptidase_S1A"/>
</dbReference>
<comment type="subcellular location">
    <subcellularLocation>
        <location evidence="1 10">Secreted</location>
    </subcellularLocation>
</comment>
<keyword evidence="7" id="KW-0106">Calcium</keyword>
<evidence type="ECO:0000256" key="10">
    <source>
        <dbReference type="RuleBase" id="RU366078"/>
    </source>
</evidence>
<dbReference type="SMART" id="SM00020">
    <property type="entry name" value="Tryp_SPc"/>
    <property type="match status" value="1"/>
</dbReference>
<feature type="signal peptide" evidence="10">
    <location>
        <begin position="1"/>
        <end position="21"/>
    </location>
</feature>
<evidence type="ECO:0000256" key="9">
    <source>
        <dbReference type="ARBA" id="ARBA00023157"/>
    </source>
</evidence>
<evidence type="ECO:0000313" key="14">
    <source>
        <dbReference type="EMBL" id="EDW81115.1"/>
    </source>
</evidence>
<dbReference type="OMA" id="EDIRVHP"/>
<dbReference type="eggNOG" id="KOG3627">
    <property type="taxonomic scope" value="Eukaryota"/>
</dbReference>
<feature type="domain" description="Clip" evidence="13">
    <location>
        <begin position="24"/>
        <end position="80"/>
    </location>
</feature>
<dbReference type="PRINTS" id="PR00722">
    <property type="entry name" value="CHYMOTRYPSIN"/>
</dbReference>
<sequence length="388" mass="42886">MMLFIITISTILLLLPGLGQAQRRCTTPIGQTGTCLPIRQCQYFTDLEDRYGGSLPRSVRNELLLMQCTGEQRRDFYLCCPRQSGVQAQSLSPPATDRKPVRSVSTDPSSWKQISQSGMRVLESVTNCGLKNNQKVAGGDNAQLGQFPWLALLKYQVEGRPFLCGGSLISDRYVITAAHCVVQSAKLIGVRLGEHDLNSNPDCQILGGRFRECSPVYEDFGIEKIQPHPGYVHGSIKYDIALIKLDRSASSYSHIQPICLPIEPKSQAVAYNQDFYIAGWGQTETRQAASVLQKAVVSRQSLDVCRNYFSNAPVSNNHICAAGEGLPHTCQGDSGGPLFFRHKFRTTYRFVQYGVVSFGGKFCGSSESKPGIYANIIDMLPWITQNLD</sequence>
<gene>
    <name evidence="14" type="primary">Dwil\GK11885</name>
    <name evidence="14" type="ORF">Dwil_GK11885</name>
</gene>
<keyword evidence="6 10" id="KW-0720">Serine protease</keyword>
<organism evidence="14 15">
    <name type="scientific">Drosophila willistoni</name>
    <name type="common">Fruit fly</name>
    <dbReference type="NCBI Taxonomy" id="7260"/>
    <lineage>
        <taxon>Eukaryota</taxon>
        <taxon>Metazoa</taxon>
        <taxon>Ecdysozoa</taxon>
        <taxon>Arthropoda</taxon>
        <taxon>Hexapoda</taxon>
        <taxon>Insecta</taxon>
        <taxon>Pterygota</taxon>
        <taxon>Neoptera</taxon>
        <taxon>Endopterygota</taxon>
        <taxon>Diptera</taxon>
        <taxon>Brachycera</taxon>
        <taxon>Muscomorpha</taxon>
        <taxon>Ephydroidea</taxon>
        <taxon>Drosophilidae</taxon>
        <taxon>Drosophila</taxon>
        <taxon>Sophophora</taxon>
    </lineage>
</organism>
<evidence type="ECO:0000256" key="7">
    <source>
        <dbReference type="ARBA" id="ARBA00022837"/>
    </source>
</evidence>
<reference evidence="14 15" key="1">
    <citation type="journal article" date="2007" name="Nature">
        <title>Evolution of genes and genomes on the Drosophila phylogeny.</title>
        <authorList>
            <consortium name="Drosophila 12 Genomes Consortium"/>
            <person name="Clark A.G."/>
            <person name="Eisen M.B."/>
            <person name="Smith D.R."/>
            <person name="Bergman C.M."/>
            <person name="Oliver B."/>
            <person name="Markow T.A."/>
            <person name="Kaufman T.C."/>
            <person name="Kellis M."/>
            <person name="Gelbart W."/>
            <person name="Iyer V.N."/>
            <person name="Pollard D.A."/>
            <person name="Sackton T.B."/>
            <person name="Larracuente A.M."/>
            <person name="Singh N.D."/>
            <person name="Abad J.P."/>
            <person name="Abt D.N."/>
            <person name="Adryan B."/>
            <person name="Aguade M."/>
            <person name="Akashi H."/>
            <person name="Anderson W.W."/>
            <person name="Aquadro C.F."/>
            <person name="Ardell D.H."/>
            <person name="Arguello R."/>
            <person name="Artieri C.G."/>
            <person name="Barbash D.A."/>
            <person name="Barker D."/>
            <person name="Barsanti P."/>
            <person name="Batterham P."/>
            <person name="Batzoglou S."/>
            <person name="Begun D."/>
            <person name="Bhutkar A."/>
            <person name="Blanco E."/>
            <person name="Bosak S.A."/>
            <person name="Bradley R.K."/>
            <person name="Brand A.D."/>
            <person name="Brent M.R."/>
            <person name="Brooks A.N."/>
            <person name="Brown R.H."/>
            <person name="Butlin R.K."/>
            <person name="Caggese C."/>
            <person name="Calvi B.R."/>
            <person name="Bernardo de Carvalho A."/>
            <person name="Caspi A."/>
            <person name="Castrezana S."/>
            <person name="Celniker S.E."/>
            <person name="Chang J.L."/>
            <person name="Chapple C."/>
            <person name="Chatterji S."/>
            <person name="Chinwalla A."/>
            <person name="Civetta A."/>
            <person name="Clifton S.W."/>
            <person name="Comeron J.M."/>
            <person name="Costello J.C."/>
            <person name="Coyne J.A."/>
            <person name="Daub J."/>
            <person name="David R.G."/>
            <person name="Delcher A.L."/>
            <person name="Delehaunty K."/>
            <person name="Do C.B."/>
            <person name="Ebling H."/>
            <person name="Edwards K."/>
            <person name="Eickbush T."/>
            <person name="Evans J.D."/>
            <person name="Filipski A."/>
            <person name="Findeiss S."/>
            <person name="Freyhult E."/>
            <person name="Fulton L."/>
            <person name="Fulton R."/>
            <person name="Garcia A.C."/>
            <person name="Gardiner A."/>
            <person name="Garfield D.A."/>
            <person name="Garvin B.E."/>
            <person name="Gibson G."/>
            <person name="Gilbert D."/>
            <person name="Gnerre S."/>
            <person name="Godfrey J."/>
            <person name="Good R."/>
            <person name="Gotea V."/>
            <person name="Gravely B."/>
            <person name="Greenberg A.J."/>
            <person name="Griffiths-Jones S."/>
            <person name="Gross S."/>
            <person name="Guigo R."/>
            <person name="Gustafson E.A."/>
            <person name="Haerty W."/>
            <person name="Hahn M.W."/>
            <person name="Halligan D.L."/>
            <person name="Halpern A.L."/>
            <person name="Halter G.M."/>
            <person name="Han M.V."/>
            <person name="Heger A."/>
            <person name="Hillier L."/>
            <person name="Hinrichs A.S."/>
            <person name="Holmes I."/>
            <person name="Hoskins R.A."/>
            <person name="Hubisz M.J."/>
            <person name="Hultmark D."/>
            <person name="Huntley M.A."/>
            <person name="Jaffe D.B."/>
            <person name="Jagadeeshan S."/>
            <person name="Jeck W.R."/>
            <person name="Johnson J."/>
            <person name="Jones C.D."/>
            <person name="Jordan W.C."/>
            <person name="Karpen G.H."/>
            <person name="Kataoka E."/>
            <person name="Keightley P.D."/>
            <person name="Kheradpour P."/>
            <person name="Kirkness E.F."/>
            <person name="Koerich L.B."/>
            <person name="Kristiansen K."/>
            <person name="Kudrna D."/>
            <person name="Kulathinal R.J."/>
            <person name="Kumar S."/>
            <person name="Kwok R."/>
            <person name="Lander E."/>
            <person name="Langley C.H."/>
            <person name="Lapoint R."/>
            <person name="Lazzaro B.P."/>
            <person name="Lee S.J."/>
            <person name="Levesque L."/>
            <person name="Li R."/>
            <person name="Lin C.F."/>
            <person name="Lin M.F."/>
            <person name="Lindblad-Toh K."/>
            <person name="Llopart A."/>
            <person name="Long M."/>
            <person name="Low L."/>
            <person name="Lozovsky E."/>
            <person name="Lu J."/>
            <person name="Luo M."/>
            <person name="Machado C.A."/>
            <person name="Makalowski W."/>
            <person name="Marzo M."/>
            <person name="Matsuda M."/>
            <person name="Matzkin L."/>
            <person name="McAllister B."/>
            <person name="McBride C.S."/>
            <person name="McKernan B."/>
            <person name="McKernan K."/>
            <person name="Mendez-Lago M."/>
            <person name="Minx P."/>
            <person name="Mollenhauer M.U."/>
            <person name="Montooth K."/>
            <person name="Mount S.M."/>
            <person name="Mu X."/>
            <person name="Myers E."/>
            <person name="Negre B."/>
            <person name="Newfeld S."/>
            <person name="Nielsen R."/>
            <person name="Noor M.A."/>
            <person name="O'Grady P."/>
            <person name="Pachter L."/>
            <person name="Papaceit M."/>
            <person name="Parisi M.J."/>
            <person name="Parisi M."/>
            <person name="Parts L."/>
            <person name="Pedersen J.S."/>
            <person name="Pesole G."/>
            <person name="Phillippy A.M."/>
            <person name="Ponting C.P."/>
            <person name="Pop M."/>
            <person name="Porcelli D."/>
            <person name="Powell J.R."/>
            <person name="Prohaska S."/>
            <person name="Pruitt K."/>
            <person name="Puig M."/>
            <person name="Quesneville H."/>
            <person name="Ram K.R."/>
            <person name="Rand D."/>
            <person name="Rasmussen M.D."/>
            <person name="Reed L.K."/>
            <person name="Reenan R."/>
            <person name="Reily A."/>
            <person name="Remington K.A."/>
            <person name="Rieger T.T."/>
            <person name="Ritchie M.G."/>
            <person name="Robin C."/>
            <person name="Rogers Y.H."/>
            <person name="Rohde C."/>
            <person name="Rozas J."/>
            <person name="Rubenfield M.J."/>
            <person name="Ruiz A."/>
            <person name="Russo S."/>
            <person name="Salzberg S.L."/>
            <person name="Sanchez-Gracia A."/>
            <person name="Saranga D.J."/>
            <person name="Sato H."/>
            <person name="Schaeffer S.W."/>
            <person name="Schatz M.C."/>
            <person name="Schlenke T."/>
            <person name="Schwartz R."/>
            <person name="Segarra C."/>
            <person name="Singh R.S."/>
            <person name="Sirot L."/>
            <person name="Sirota M."/>
            <person name="Sisneros N.B."/>
            <person name="Smith C.D."/>
            <person name="Smith T.F."/>
            <person name="Spieth J."/>
            <person name="Stage D.E."/>
            <person name="Stark A."/>
            <person name="Stephan W."/>
            <person name="Strausberg R.L."/>
            <person name="Strempel S."/>
            <person name="Sturgill D."/>
            <person name="Sutton G."/>
            <person name="Sutton G.G."/>
            <person name="Tao W."/>
            <person name="Teichmann S."/>
            <person name="Tobari Y.N."/>
            <person name="Tomimura Y."/>
            <person name="Tsolas J.M."/>
            <person name="Valente V.L."/>
            <person name="Venter E."/>
            <person name="Venter J.C."/>
            <person name="Vicario S."/>
            <person name="Vieira F.G."/>
            <person name="Vilella A.J."/>
            <person name="Villasante A."/>
            <person name="Walenz B."/>
            <person name="Wang J."/>
            <person name="Wasserman M."/>
            <person name="Watts T."/>
            <person name="Wilson D."/>
            <person name="Wilson R.K."/>
            <person name="Wing R.A."/>
            <person name="Wolfner M.F."/>
            <person name="Wong A."/>
            <person name="Wong G.K."/>
            <person name="Wu C.I."/>
            <person name="Wu G."/>
            <person name="Yamamoto D."/>
            <person name="Yang H.P."/>
            <person name="Yang S.P."/>
            <person name="Yorke J.A."/>
            <person name="Yoshida K."/>
            <person name="Zdobnov E."/>
            <person name="Zhang P."/>
            <person name="Zhang Y."/>
            <person name="Zimin A.V."/>
            <person name="Baldwin J."/>
            <person name="Abdouelleil A."/>
            <person name="Abdulkadir J."/>
            <person name="Abebe A."/>
            <person name="Abera B."/>
            <person name="Abreu J."/>
            <person name="Acer S.C."/>
            <person name="Aftuck L."/>
            <person name="Alexander A."/>
            <person name="An P."/>
            <person name="Anderson E."/>
            <person name="Anderson S."/>
            <person name="Arachi H."/>
            <person name="Azer M."/>
            <person name="Bachantsang P."/>
            <person name="Barry A."/>
            <person name="Bayul T."/>
            <person name="Berlin A."/>
            <person name="Bessette D."/>
            <person name="Bloom T."/>
            <person name="Blye J."/>
            <person name="Boguslavskiy L."/>
            <person name="Bonnet C."/>
            <person name="Boukhgalter B."/>
            <person name="Bourzgui I."/>
            <person name="Brown A."/>
            <person name="Cahill P."/>
            <person name="Channer S."/>
            <person name="Cheshatsang Y."/>
            <person name="Chuda L."/>
            <person name="Citroen M."/>
            <person name="Collymore A."/>
            <person name="Cooke P."/>
            <person name="Costello M."/>
            <person name="D'Aco K."/>
            <person name="Daza R."/>
            <person name="De Haan G."/>
            <person name="DeGray S."/>
            <person name="DeMaso C."/>
            <person name="Dhargay N."/>
            <person name="Dooley K."/>
            <person name="Dooley E."/>
            <person name="Doricent M."/>
            <person name="Dorje P."/>
            <person name="Dorjee K."/>
            <person name="Dupes A."/>
            <person name="Elong R."/>
            <person name="Falk J."/>
            <person name="Farina A."/>
            <person name="Faro S."/>
            <person name="Ferguson D."/>
            <person name="Fisher S."/>
            <person name="Foley C.D."/>
            <person name="Franke A."/>
            <person name="Friedrich D."/>
            <person name="Gadbois L."/>
            <person name="Gearin G."/>
            <person name="Gearin C.R."/>
            <person name="Giannoukos G."/>
            <person name="Goode T."/>
            <person name="Graham J."/>
            <person name="Grandbois E."/>
            <person name="Grewal S."/>
            <person name="Gyaltsen K."/>
            <person name="Hafez N."/>
            <person name="Hagos B."/>
            <person name="Hall J."/>
            <person name="Henson C."/>
            <person name="Hollinger A."/>
            <person name="Honan T."/>
            <person name="Huard M.D."/>
            <person name="Hughes L."/>
            <person name="Hurhula B."/>
            <person name="Husby M.E."/>
            <person name="Kamat A."/>
            <person name="Kanga B."/>
            <person name="Kashin S."/>
            <person name="Khazanovich D."/>
            <person name="Kisner P."/>
            <person name="Lance K."/>
            <person name="Lara M."/>
            <person name="Lee W."/>
            <person name="Lennon N."/>
            <person name="Letendre F."/>
            <person name="LeVine R."/>
            <person name="Lipovsky A."/>
            <person name="Liu X."/>
            <person name="Liu J."/>
            <person name="Liu S."/>
            <person name="Lokyitsang T."/>
            <person name="Lokyitsang Y."/>
            <person name="Lubonja R."/>
            <person name="Lui A."/>
            <person name="MacDonald P."/>
            <person name="Magnisalis V."/>
            <person name="Maru K."/>
            <person name="Matthews C."/>
            <person name="McCusker W."/>
            <person name="McDonough S."/>
            <person name="Mehta T."/>
            <person name="Meldrim J."/>
            <person name="Meneus L."/>
            <person name="Mihai O."/>
            <person name="Mihalev A."/>
            <person name="Mihova T."/>
            <person name="Mittelman R."/>
            <person name="Mlenga V."/>
            <person name="Montmayeur A."/>
            <person name="Mulrain L."/>
            <person name="Navidi A."/>
            <person name="Naylor J."/>
            <person name="Negash T."/>
            <person name="Nguyen T."/>
            <person name="Nguyen N."/>
            <person name="Nicol R."/>
            <person name="Norbu C."/>
            <person name="Norbu N."/>
            <person name="Novod N."/>
            <person name="O'Neill B."/>
            <person name="Osman S."/>
            <person name="Markiewicz E."/>
            <person name="Oyono O.L."/>
            <person name="Patti C."/>
            <person name="Phunkhang P."/>
            <person name="Pierre F."/>
            <person name="Priest M."/>
            <person name="Raghuraman S."/>
            <person name="Rege F."/>
            <person name="Reyes R."/>
            <person name="Rise C."/>
            <person name="Rogov P."/>
            <person name="Ross K."/>
            <person name="Ryan E."/>
            <person name="Settipalli S."/>
            <person name="Shea T."/>
            <person name="Sherpa N."/>
            <person name="Shi L."/>
            <person name="Shih D."/>
            <person name="Sparrow T."/>
            <person name="Spaulding J."/>
            <person name="Stalker J."/>
            <person name="Stange-Thomann N."/>
            <person name="Stavropoulos S."/>
            <person name="Stone C."/>
            <person name="Strader C."/>
            <person name="Tesfaye S."/>
            <person name="Thomson T."/>
            <person name="Thoulutsang Y."/>
            <person name="Thoulutsang D."/>
            <person name="Topham K."/>
            <person name="Topping I."/>
            <person name="Tsamla T."/>
            <person name="Vassiliev H."/>
            <person name="Vo A."/>
            <person name="Wangchuk T."/>
            <person name="Wangdi T."/>
            <person name="Weiand M."/>
            <person name="Wilkinson J."/>
            <person name="Wilson A."/>
            <person name="Yadav S."/>
            <person name="Young G."/>
            <person name="Yu Q."/>
            <person name="Zembek L."/>
            <person name="Zhong D."/>
            <person name="Zimmer A."/>
            <person name="Zwirko Z."/>
            <person name="Jaffe D.B."/>
            <person name="Alvarez P."/>
            <person name="Brockman W."/>
            <person name="Butler J."/>
            <person name="Chin C."/>
            <person name="Gnerre S."/>
            <person name="Grabherr M."/>
            <person name="Kleber M."/>
            <person name="Mauceli E."/>
            <person name="MacCallum I."/>
        </authorList>
    </citation>
    <scope>NUCLEOTIDE SEQUENCE [LARGE SCALE GENOMIC DNA]</scope>
    <source>
        <strain evidence="15">Tucson 14030-0811.24</strain>
    </source>
</reference>
<dbReference type="InterPro" id="IPR043504">
    <property type="entry name" value="Peptidase_S1_PA_chymotrypsin"/>
</dbReference>
<dbReference type="Gene3D" id="2.40.10.10">
    <property type="entry name" value="Trypsin-like serine proteases"/>
    <property type="match status" value="2"/>
</dbReference>
<comment type="similarity">
    <text evidence="10">Belongs to the peptidase S1 family. CLIP subfamily.</text>
</comment>
<keyword evidence="4 10" id="KW-0732">Signal</keyword>
<dbReference type="Pfam" id="PF12032">
    <property type="entry name" value="CLIP"/>
    <property type="match status" value="1"/>
</dbReference>
<dbReference type="PROSITE" id="PS50240">
    <property type="entry name" value="TRYPSIN_DOM"/>
    <property type="match status" value="1"/>
</dbReference>
<feature type="region of interest" description="Disordered" evidence="11">
    <location>
        <begin position="87"/>
        <end position="110"/>
    </location>
</feature>
<evidence type="ECO:0000256" key="3">
    <source>
        <dbReference type="ARBA" id="ARBA00022670"/>
    </source>
</evidence>
<evidence type="ECO:0000256" key="4">
    <source>
        <dbReference type="ARBA" id="ARBA00022729"/>
    </source>
</evidence>
<comment type="domain">
    <text evidence="10">The clip domain consists of 35-55 residues which are 'knitted' together usually by 3 conserved disulfide bonds forming a clip-like compact structure.</text>
</comment>
<dbReference type="AlphaFoldDB" id="B4NBF1"/>
<dbReference type="GO" id="GO:0004252">
    <property type="term" value="F:serine-type endopeptidase activity"/>
    <property type="evidence" value="ECO:0007669"/>
    <property type="project" value="UniProtKB-UniRule"/>
</dbReference>
<dbReference type="EC" id="3.4.21.-" evidence="10"/>
<evidence type="ECO:0000256" key="5">
    <source>
        <dbReference type="ARBA" id="ARBA00022801"/>
    </source>
</evidence>
<evidence type="ECO:0000259" key="12">
    <source>
        <dbReference type="PROSITE" id="PS50240"/>
    </source>
</evidence>
<evidence type="ECO:0000256" key="2">
    <source>
        <dbReference type="ARBA" id="ARBA00022525"/>
    </source>
</evidence>
<evidence type="ECO:0000256" key="11">
    <source>
        <dbReference type="SAM" id="MobiDB-lite"/>
    </source>
</evidence>
<dbReference type="Gene3D" id="3.30.1640.30">
    <property type="match status" value="1"/>
</dbReference>
<keyword evidence="5 10" id="KW-0378">Hydrolase</keyword>
<dbReference type="PROSITE" id="PS00134">
    <property type="entry name" value="TRYPSIN_HIS"/>
    <property type="match status" value="1"/>
</dbReference>
<dbReference type="FunFam" id="2.40.10.10:FF:000146">
    <property type="entry name" value="Serine protease 53"/>
    <property type="match status" value="1"/>
</dbReference>
<dbReference type="HOGENOM" id="CLU_006842_0_3_1"/>
<dbReference type="InterPro" id="IPR022700">
    <property type="entry name" value="CLIP"/>
</dbReference>
<keyword evidence="15" id="KW-1185">Reference proteome</keyword>
<dbReference type="PROSITE" id="PS51888">
    <property type="entry name" value="CLIP"/>
    <property type="match status" value="1"/>
</dbReference>
<keyword evidence="9" id="KW-1015">Disulfide bond</keyword>
<dbReference type="SMR" id="B4NBF1"/>
<dbReference type="SMART" id="SM00680">
    <property type="entry name" value="CLIP"/>
    <property type="match status" value="1"/>
</dbReference>
<feature type="chain" id="PRO_5023962774" description="CLIP domain-containing serine protease" evidence="10">
    <location>
        <begin position="22"/>
        <end position="388"/>
    </location>
</feature>
<protein>
    <recommendedName>
        <fullName evidence="10">CLIP domain-containing serine protease</fullName>
        <ecNumber evidence="10">3.4.21.-</ecNumber>
    </recommendedName>
</protein>
<dbReference type="InParanoid" id="B4NBF1"/>
<dbReference type="InterPro" id="IPR038565">
    <property type="entry name" value="CLIP_sf"/>
</dbReference>
<keyword evidence="2 10" id="KW-0964">Secreted</keyword>
<evidence type="ECO:0000256" key="8">
    <source>
        <dbReference type="ARBA" id="ARBA00023145"/>
    </source>
</evidence>
<dbReference type="PANTHER" id="PTHR24252:SF7">
    <property type="entry name" value="HYALIN"/>
    <property type="match status" value="1"/>
</dbReference>
<dbReference type="Pfam" id="PF00089">
    <property type="entry name" value="Trypsin"/>
    <property type="match status" value="1"/>
</dbReference>
<dbReference type="MEROPS" id="S01.A64"/>
<dbReference type="OrthoDB" id="547031at2759"/>
<name>B4NBF1_DROWI</name>
<dbReference type="PANTHER" id="PTHR24252">
    <property type="entry name" value="ACROSIN-RELATED"/>
    <property type="match status" value="1"/>
</dbReference>
<proteinExistence type="inferred from homology"/>
<dbReference type="GO" id="GO:0006508">
    <property type="term" value="P:proteolysis"/>
    <property type="evidence" value="ECO:0007669"/>
    <property type="project" value="UniProtKB-KW"/>
</dbReference>
<dbReference type="EMBL" id="CH964232">
    <property type="protein sequence ID" value="EDW81115.1"/>
    <property type="molecule type" value="Genomic_DNA"/>
</dbReference>
<feature type="domain" description="Peptidase S1" evidence="12">
    <location>
        <begin position="136"/>
        <end position="388"/>
    </location>
</feature>
<keyword evidence="8" id="KW-0865">Zymogen</keyword>
<evidence type="ECO:0000259" key="13">
    <source>
        <dbReference type="PROSITE" id="PS51888"/>
    </source>
</evidence>
<keyword evidence="3 10" id="KW-0645">Protease</keyword>
<dbReference type="GO" id="GO:0005576">
    <property type="term" value="C:extracellular region"/>
    <property type="evidence" value="ECO:0007669"/>
    <property type="project" value="UniProtKB-SubCell"/>
</dbReference>
<dbReference type="InterPro" id="IPR001254">
    <property type="entry name" value="Trypsin_dom"/>
</dbReference>
<evidence type="ECO:0000256" key="1">
    <source>
        <dbReference type="ARBA" id="ARBA00004613"/>
    </source>
</evidence>
<evidence type="ECO:0000313" key="15">
    <source>
        <dbReference type="Proteomes" id="UP000007798"/>
    </source>
</evidence>
<dbReference type="SUPFAM" id="SSF50494">
    <property type="entry name" value="Trypsin-like serine proteases"/>
    <property type="match status" value="1"/>
</dbReference>
<accession>B4NBF1</accession>
<dbReference type="CDD" id="cd00190">
    <property type="entry name" value="Tryp_SPc"/>
    <property type="match status" value="1"/>
</dbReference>
<dbReference type="PhylomeDB" id="B4NBF1"/>
<evidence type="ECO:0000256" key="6">
    <source>
        <dbReference type="ARBA" id="ARBA00022825"/>
    </source>
</evidence>
<dbReference type="Proteomes" id="UP000007798">
    <property type="component" value="Unassembled WGS sequence"/>
</dbReference>
<dbReference type="InterPro" id="IPR009003">
    <property type="entry name" value="Peptidase_S1_PA"/>
</dbReference>
<dbReference type="KEGG" id="dwi:6647173"/>
<dbReference type="STRING" id="7260.B4NBF1"/>
<dbReference type="InterPro" id="IPR018114">
    <property type="entry name" value="TRYPSIN_HIS"/>
</dbReference>